<evidence type="ECO:0000313" key="5">
    <source>
        <dbReference type="EMBL" id="SMQ69478.1"/>
    </source>
</evidence>
<evidence type="ECO:0000256" key="2">
    <source>
        <dbReference type="ARBA" id="ARBA00022723"/>
    </source>
</evidence>
<dbReference type="Proteomes" id="UP000194450">
    <property type="component" value="Unassembled WGS sequence"/>
</dbReference>
<comment type="similarity">
    <text evidence="1">Belongs to the metallo-dependent hydrolases superfamily. TatD-type hydrolase family.</text>
</comment>
<dbReference type="InterPro" id="IPR018228">
    <property type="entry name" value="DNase_TatD-rel_CS"/>
</dbReference>
<dbReference type="Pfam" id="PF01026">
    <property type="entry name" value="TatD_DNase"/>
    <property type="match status" value="1"/>
</dbReference>
<reference evidence="6" key="1">
    <citation type="submission" date="2017-04" db="EMBL/GenBank/DDBJ databases">
        <authorList>
            <person name="Varghese N."/>
            <person name="Submissions S."/>
        </authorList>
    </citation>
    <scope>NUCLEOTIDE SEQUENCE [LARGE SCALE GENOMIC DNA]</scope>
</reference>
<evidence type="ECO:0000256" key="1">
    <source>
        <dbReference type="ARBA" id="ARBA00009275"/>
    </source>
</evidence>
<feature type="binding site" evidence="4">
    <location>
        <position position="8"/>
    </location>
    <ligand>
        <name>a divalent metal cation</name>
        <dbReference type="ChEBI" id="CHEBI:60240"/>
        <label>1</label>
    </ligand>
</feature>
<dbReference type="Gene3D" id="3.20.20.140">
    <property type="entry name" value="Metal-dependent hydrolases"/>
    <property type="match status" value="1"/>
</dbReference>
<evidence type="ECO:0000313" key="6">
    <source>
        <dbReference type="Proteomes" id="UP000194450"/>
    </source>
</evidence>
<protein>
    <submittedName>
        <fullName evidence="5">TatD DNase family protein</fullName>
    </submittedName>
</protein>
<dbReference type="PIRSF" id="PIRSF005902">
    <property type="entry name" value="DNase_TatD"/>
    <property type="match status" value="1"/>
</dbReference>
<dbReference type="GO" id="GO:0005829">
    <property type="term" value="C:cytosol"/>
    <property type="evidence" value="ECO:0007669"/>
    <property type="project" value="TreeGrafter"/>
</dbReference>
<feature type="binding site" evidence="4">
    <location>
        <position position="129"/>
    </location>
    <ligand>
        <name>a divalent metal cation</name>
        <dbReference type="ChEBI" id="CHEBI:60240"/>
        <label>2</label>
    </ligand>
</feature>
<evidence type="ECO:0000256" key="3">
    <source>
        <dbReference type="ARBA" id="ARBA00022801"/>
    </source>
</evidence>
<dbReference type="InterPro" id="IPR001130">
    <property type="entry name" value="TatD-like"/>
</dbReference>
<sequence>MLPLFDTHCHLDFEAFDQDRDAVVERAQHAGVTAIMVPGTSREQQSAVNAVQAKYPDTLITGVGLHPYFIENHSMDDGDWLAQQLADKPQLVVGEIGLDATIDHADKQRQLFEQQLDLAAKFERPVILHHRKTLDEMVPMIKKVRDKLPDTGGIIHAFSGSMQQAESYVELGFKLGIGGTITYTRAQKTRAVVSELPLSALVLETDAPDMPLAGYQGQRNEPARCRKVFEVLLELRAEPESEVRSALWRNTEDCFKRFYPGIFNI</sequence>
<feature type="binding site" evidence="4">
    <location>
        <position position="156"/>
    </location>
    <ligand>
        <name>a divalent metal cation</name>
        <dbReference type="ChEBI" id="CHEBI:60240"/>
        <label>2</label>
    </ligand>
</feature>
<dbReference type="PANTHER" id="PTHR46124">
    <property type="entry name" value="D-AMINOACYL-TRNA DEACYLASE"/>
    <property type="match status" value="1"/>
</dbReference>
<dbReference type="AlphaFoldDB" id="A0A1Y6F3I6"/>
<gene>
    <name evidence="5" type="ORF">SAMN06297229_1748</name>
</gene>
<dbReference type="FunFam" id="3.20.20.140:FF:000005">
    <property type="entry name" value="TatD family hydrolase"/>
    <property type="match status" value="1"/>
</dbReference>
<dbReference type="GO" id="GO:0046872">
    <property type="term" value="F:metal ion binding"/>
    <property type="evidence" value="ECO:0007669"/>
    <property type="project" value="UniProtKB-KW"/>
</dbReference>
<keyword evidence="2 4" id="KW-0479">Metal-binding</keyword>
<dbReference type="CDD" id="cd01310">
    <property type="entry name" value="TatD_DNAse"/>
    <property type="match status" value="1"/>
</dbReference>
<dbReference type="PROSITE" id="PS01090">
    <property type="entry name" value="TATD_2"/>
    <property type="match status" value="1"/>
</dbReference>
<dbReference type="PROSITE" id="PS01137">
    <property type="entry name" value="TATD_1"/>
    <property type="match status" value="1"/>
</dbReference>
<feature type="binding site" evidence="4">
    <location>
        <position position="95"/>
    </location>
    <ligand>
        <name>a divalent metal cation</name>
        <dbReference type="ChEBI" id="CHEBI:60240"/>
        <label>1</label>
    </ligand>
</feature>
<dbReference type="InterPro" id="IPR032466">
    <property type="entry name" value="Metal_Hydrolase"/>
</dbReference>
<proteinExistence type="inferred from homology"/>
<keyword evidence="6" id="KW-1185">Reference proteome</keyword>
<dbReference type="PANTHER" id="PTHR46124:SF3">
    <property type="entry name" value="HYDROLASE"/>
    <property type="match status" value="1"/>
</dbReference>
<accession>A0A1Y6F3I6</accession>
<organism evidence="5 6">
    <name type="scientific">Pseudidiomarina planktonica</name>
    <dbReference type="NCBI Taxonomy" id="1323738"/>
    <lineage>
        <taxon>Bacteria</taxon>
        <taxon>Pseudomonadati</taxon>
        <taxon>Pseudomonadota</taxon>
        <taxon>Gammaproteobacteria</taxon>
        <taxon>Alteromonadales</taxon>
        <taxon>Idiomarinaceae</taxon>
        <taxon>Pseudidiomarina</taxon>
    </lineage>
</organism>
<dbReference type="PROSITE" id="PS01091">
    <property type="entry name" value="TATD_3"/>
    <property type="match status" value="1"/>
</dbReference>
<dbReference type="EMBL" id="FXWH01000001">
    <property type="protein sequence ID" value="SMQ69478.1"/>
    <property type="molecule type" value="Genomic_DNA"/>
</dbReference>
<dbReference type="GO" id="GO:0016788">
    <property type="term" value="F:hydrolase activity, acting on ester bonds"/>
    <property type="evidence" value="ECO:0007669"/>
    <property type="project" value="InterPro"/>
</dbReference>
<name>A0A1Y6F3I6_9GAMM</name>
<dbReference type="SUPFAM" id="SSF51556">
    <property type="entry name" value="Metallo-dependent hydrolases"/>
    <property type="match status" value="1"/>
</dbReference>
<dbReference type="OrthoDB" id="9810005at2"/>
<feature type="binding site" evidence="4">
    <location>
        <position position="206"/>
    </location>
    <ligand>
        <name>a divalent metal cation</name>
        <dbReference type="ChEBI" id="CHEBI:60240"/>
        <label>1</label>
    </ligand>
</feature>
<evidence type="ECO:0000256" key="4">
    <source>
        <dbReference type="PIRSR" id="PIRSR005902-1"/>
    </source>
</evidence>
<dbReference type="RefSeq" id="WP_086434773.1">
    <property type="nucleotide sequence ID" value="NZ_FXWH01000001.1"/>
</dbReference>
<keyword evidence="3" id="KW-0378">Hydrolase</keyword>
<feature type="binding site" evidence="4">
    <location>
        <position position="10"/>
    </location>
    <ligand>
        <name>a divalent metal cation</name>
        <dbReference type="ChEBI" id="CHEBI:60240"/>
        <label>1</label>
    </ligand>
</feature>